<accession>A0ABY7CN15</accession>
<feature type="domain" description="Exocyst complex component Sec10-like alpha-helical bundle" evidence="1">
    <location>
        <begin position="1"/>
        <end position="164"/>
    </location>
</feature>
<sequence>MLDQQLDELFGQHLDNSRYEERECKILTELYVSYLLEFARWHSGISADDSTNPLTEELSTTPELCESDGQLDLNVVDKLLTWHAESVGRMIELTLAESFSKGYVKTALKTSLAQFSSYKLKAEPSLKPMTVIKTADMTMHLWQQYVTTVIVPLAAASVNIQREMDLTMYQDMIAKFNIPGLNKQYEMIRELGNIFVVQPSILKLYLGESAMLGRINGKLLRPFFLMRVDYGDHLKKLWDEIVGKSKQQELGAGGGGHVDRGLWLELTGS</sequence>
<name>A0ABY7CN15_9BASI</name>
<gene>
    <name evidence="2" type="ORF">PtA15_6A511</name>
</gene>
<evidence type="ECO:0000313" key="2">
    <source>
        <dbReference type="EMBL" id="WAQ85882.1"/>
    </source>
</evidence>
<dbReference type="PANTHER" id="PTHR12100:SF0">
    <property type="entry name" value="EXOCYST COMPLEX COMPONENT 5"/>
    <property type="match status" value="1"/>
</dbReference>
<dbReference type="GeneID" id="77811120"/>
<evidence type="ECO:0000313" key="3">
    <source>
        <dbReference type="Proteomes" id="UP001164743"/>
    </source>
</evidence>
<dbReference type="PANTHER" id="PTHR12100">
    <property type="entry name" value="SEC10"/>
    <property type="match status" value="1"/>
</dbReference>
<evidence type="ECO:0000259" key="1">
    <source>
        <dbReference type="Pfam" id="PF07393"/>
    </source>
</evidence>
<dbReference type="Pfam" id="PF07393">
    <property type="entry name" value="Sec10_HB"/>
    <property type="match status" value="1"/>
</dbReference>
<reference evidence="2" key="1">
    <citation type="submission" date="2022-10" db="EMBL/GenBank/DDBJ databases">
        <title>Puccinia triticina Genome sequencing and assembly.</title>
        <authorList>
            <person name="Li C."/>
        </authorList>
    </citation>
    <scope>NUCLEOTIDE SEQUENCE</scope>
    <source>
        <strain evidence="2">Pt15</strain>
    </source>
</reference>
<dbReference type="InterPro" id="IPR048627">
    <property type="entry name" value="Sec10_HB"/>
</dbReference>
<dbReference type="RefSeq" id="XP_053021437.1">
    <property type="nucleotide sequence ID" value="XM_053170225.1"/>
</dbReference>
<dbReference type="Proteomes" id="UP001164743">
    <property type="component" value="Chromosome 6A"/>
</dbReference>
<proteinExistence type="predicted"/>
<dbReference type="EMBL" id="CP110426">
    <property type="protein sequence ID" value="WAQ85882.1"/>
    <property type="molecule type" value="Genomic_DNA"/>
</dbReference>
<dbReference type="InterPro" id="IPR009976">
    <property type="entry name" value="Sec10-like"/>
</dbReference>
<protein>
    <recommendedName>
        <fullName evidence="1">Exocyst complex component Sec10-like alpha-helical bundle domain-containing protein</fullName>
    </recommendedName>
</protein>
<keyword evidence="3" id="KW-1185">Reference proteome</keyword>
<organism evidence="2 3">
    <name type="scientific">Puccinia triticina</name>
    <dbReference type="NCBI Taxonomy" id="208348"/>
    <lineage>
        <taxon>Eukaryota</taxon>
        <taxon>Fungi</taxon>
        <taxon>Dikarya</taxon>
        <taxon>Basidiomycota</taxon>
        <taxon>Pucciniomycotina</taxon>
        <taxon>Pucciniomycetes</taxon>
        <taxon>Pucciniales</taxon>
        <taxon>Pucciniaceae</taxon>
        <taxon>Puccinia</taxon>
    </lineage>
</organism>